<feature type="region of interest" description="Disordered" evidence="1">
    <location>
        <begin position="164"/>
        <end position="194"/>
    </location>
</feature>
<evidence type="ECO:0000313" key="2">
    <source>
        <dbReference type="EMBL" id="ENH98630.1"/>
    </source>
</evidence>
<dbReference type="AlphaFoldDB" id="N4WW82"/>
<reference evidence="2 3" key="1">
    <citation type="journal article" date="2012" name="PLoS Pathog.">
        <title>Diverse lifestyles and strategies of plant pathogenesis encoded in the genomes of eighteen Dothideomycetes fungi.</title>
        <authorList>
            <person name="Ohm R.A."/>
            <person name="Feau N."/>
            <person name="Henrissat B."/>
            <person name="Schoch C.L."/>
            <person name="Horwitz B.A."/>
            <person name="Barry K.W."/>
            <person name="Condon B.J."/>
            <person name="Copeland A.C."/>
            <person name="Dhillon B."/>
            <person name="Glaser F."/>
            <person name="Hesse C.N."/>
            <person name="Kosti I."/>
            <person name="LaButti K."/>
            <person name="Lindquist E.A."/>
            <person name="Lucas S."/>
            <person name="Salamov A.A."/>
            <person name="Bradshaw R.E."/>
            <person name="Ciuffetti L."/>
            <person name="Hamelin R.C."/>
            <person name="Kema G.H.J."/>
            <person name="Lawrence C."/>
            <person name="Scott J.A."/>
            <person name="Spatafora J.W."/>
            <person name="Turgeon B.G."/>
            <person name="de Wit P.J.G.M."/>
            <person name="Zhong S."/>
            <person name="Goodwin S.B."/>
            <person name="Grigoriev I.V."/>
        </authorList>
    </citation>
    <scope>NUCLEOTIDE SEQUENCE [LARGE SCALE GENOMIC DNA]</scope>
    <source>
        <strain evidence="3">C4 / ATCC 48331 / race T</strain>
    </source>
</reference>
<organism evidence="2 3">
    <name type="scientific">Cochliobolus heterostrophus (strain C4 / ATCC 48331 / race T)</name>
    <name type="common">Southern corn leaf blight fungus</name>
    <name type="synonym">Bipolaris maydis</name>
    <dbReference type="NCBI Taxonomy" id="665024"/>
    <lineage>
        <taxon>Eukaryota</taxon>
        <taxon>Fungi</taxon>
        <taxon>Dikarya</taxon>
        <taxon>Ascomycota</taxon>
        <taxon>Pezizomycotina</taxon>
        <taxon>Dothideomycetes</taxon>
        <taxon>Pleosporomycetidae</taxon>
        <taxon>Pleosporales</taxon>
        <taxon>Pleosporineae</taxon>
        <taxon>Pleosporaceae</taxon>
        <taxon>Bipolaris</taxon>
    </lineage>
</organism>
<feature type="compositionally biased region" description="Polar residues" evidence="1">
    <location>
        <begin position="172"/>
        <end position="194"/>
    </location>
</feature>
<name>N4WW82_COCH4</name>
<sequence>MSNDLVGGECHQTTNTLLPFEKESALIGYLITKYASLTDSAFNSSLIDTRYERPRAAPAPPKRDLIDSVEQRGSISVEASTKSEPVSKNFRRLRLDIQHSNRLIRKSRSDQHSPDWACRTSLAIEAGSILTDSAHTYSGFSTPKHILDAIRSPAKIFLPGRKRVQSLGPGEKQTTYSPSFSRHSWTHPTTNRYSEGTLQRVPINLNKSLPTLPLQARGQNDE</sequence>
<evidence type="ECO:0000313" key="3">
    <source>
        <dbReference type="Proteomes" id="UP000012338"/>
    </source>
</evidence>
<gene>
    <name evidence="2" type="ORF">COCC4DRAFT_155273</name>
</gene>
<proteinExistence type="predicted"/>
<evidence type="ECO:0000256" key="1">
    <source>
        <dbReference type="SAM" id="MobiDB-lite"/>
    </source>
</evidence>
<dbReference type="Proteomes" id="UP000012338">
    <property type="component" value="Unassembled WGS sequence"/>
</dbReference>
<dbReference type="OrthoDB" id="3799486at2759"/>
<dbReference type="HOGENOM" id="CLU_1245243_0_0_1"/>
<protein>
    <submittedName>
        <fullName evidence="2">Uncharacterized protein</fullName>
    </submittedName>
</protein>
<accession>N4WW82</accession>
<dbReference type="EMBL" id="KB733515">
    <property type="protein sequence ID" value="ENH98630.1"/>
    <property type="molecule type" value="Genomic_DNA"/>
</dbReference>
<reference evidence="3" key="2">
    <citation type="journal article" date="2013" name="PLoS Genet.">
        <title>Comparative genome structure, secondary metabolite, and effector coding capacity across Cochliobolus pathogens.</title>
        <authorList>
            <person name="Condon B.J."/>
            <person name="Leng Y."/>
            <person name="Wu D."/>
            <person name="Bushley K.E."/>
            <person name="Ohm R.A."/>
            <person name="Otillar R."/>
            <person name="Martin J."/>
            <person name="Schackwitz W."/>
            <person name="Grimwood J."/>
            <person name="MohdZainudin N."/>
            <person name="Xue C."/>
            <person name="Wang R."/>
            <person name="Manning V.A."/>
            <person name="Dhillon B."/>
            <person name="Tu Z.J."/>
            <person name="Steffenson B.J."/>
            <person name="Salamov A."/>
            <person name="Sun H."/>
            <person name="Lowry S."/>
            <person name="LaButti K."/>
            <person name="Han J."/>
            <person name="Copeland A."/>
            <person name="Lindquist E."/>
            <person name="Barry K."/>
            <person name="Schmutz J."/>
            <person name="Baker S.E."/>
            <person name="Ciuffetti L.M."/>
            <person name="Grigoriev I.V."/>
            <person name="Zhong S."/>
            <person name="Turgeon B.G."/>
        </authorList>
    </citation>
    <scope>NUCLEOTIDE SEQUENCE [LARGE SCALE GENOMIC DNA]</scope>
    <source>
        <strain evidence="3">C4 / ATCC 48331 / race T</strain>
    </source>
</reference>
<keyword evidence="3" id="KW-1185">Reference proteome</keyword>